<evidence type="ECO:0000256" key="1">
    <source>
        <dbReference type="SAM" id="MobiDB-lite"/>
    </source>
</evidence>
<feature type="region of interest" description="Disordered" evidence="1">
    <location>
        <begin position="22"/>
        <end position="54"/>
    </location>
</feature>
<reference evidence="2" key="1">
    <citation type="submission" date="2014-09" db="EMBL/GenBank/DDBJ databases">
        <authorList>
            <person name="Magalhaes I.L.F."/>
            <person name="Oliveira U."/>
            <person name="Santos F.R."/>
            <person name="Vidigal T.H.D.A."/>
            <person name="Brescovit A.D."/>
            <person name="Santos A.J."/>
        </authorList>
    </citation>
    <scope>NUCLEOTIDE SEQUENCE</scope>
    <source>
        <tissue evidence="2">Shoot tissue taken approximately 20 cm above the soil surface</tissue>
    </source>
</reference>
<sequence length="54" mass="6121">MKVGYAHRNIIIIGDNFQDEKVTEQGKVRSDSKAGLIKINKDRDMKNGSRVKMS</sequence>
<evidence type="ECO:0000313" key="2">
    <source>
        <dbReference type="EMBL" id="JAD54997.1"/>
    </source>
</evidence>
<reference evidence="2" key="2">
    <citation type="journal article" date="2015" name="Data Brief">
        <title>Shoot transcriptome of the giant reed, Arundo donax.</title>
        <authorList>
            <person name="Barrero R.A."/>
            <person name="Guerrero F.D."/>
            <person name="Moolhuijzen P."/>
            <person name="Goolsby J.A."/>
            <person name="Tidwell J."/>
            <person name="Bellgard S.E."/>
            <person name="Bellgard M.I."/>
        </authorList>
    </citation>
    <scope>NUCLEOTIDE SEQUENCE</scope>
    <source>
        <tissue evidence="2">Shoot tissue taken approximately 20 cm above the soil surface</tissue>
    </source>
</reference>
<feature type="compositionally biased region" description="Basic and acidic residues" evidence="1">
    <location>
        <begin position="22"/>
        <end position="32"/>
    </location>
</feature>
<organism evidence="2">
    <name type="scientific">Arundo donax</name>
    <name type="common">Giant reed</name>
    <name type="synonym">Donax arundinaceus</name>
    <dbReference type="NCBI Taxonomy" id="35708"/>
    <lineage>
        <taxon>Eukaryota</taxon>
        <taxon>Viridiplantae</taxon>
        <taxon>Streptophyta</taxon>
        <taxon>Embryophyta</taxon>
        <taxon>Tracheophyta</taxon>
        <taxon>Spermatophyta</taxon>
        <taxon>Magnoliopsida</taxon>
        <taxon>Liliopsida</taxon>
        <taxon>Poales</taxon>
        <taxon>Poaceae</taxon>
        <taxon>PACMAD clade</taxon>
        <taxon>Arundinoideae</taxon>
        <taxon>Arundineae</taxon>
        <taxon>Arundo</taxon>
    </lineage>
</organism>
<dbReference type="AlphaFoldDB" id="A0A0A9B6Q9"/>
<dbReference type="EMBL" id="GBRH01242898">
    <property type="protein sequence ID" value="JAD54997.1"/>
    <property type="molecule type" value="Transcribed_RNA"/>
</dbReference>
<proteinExistence type="predicted"/>
<name>A0A0A9B6Q9_ARUDO</name>
<protein>
    <submittedName>
        <fullName evidence="2">Uncharacterized protein</fullName>
    </submittedName>
</protein>
<accession>A0A0A9B6Q9</accession>